<reference evidence="11 12" key="1">
    <citation type="submission" date="2019-02" db="EMBL/GenBank/DDBJ databases">
        <title>Genomic Encyclopedia of Type Strains, Phase IV (KMG-IV): sequencing the most valuable type-strain genomes for metagenomic binning, comparative biology and taxonomic classification.</title>
        <authorList>
            <person name="Goeker M."/>
        </authorList>
    </citation>
    <scope>NUCLEOTIDE SEQUENCE [LARGE SCALE GENOMIC DNA]</scope>
    <source>
        <strain evidence="11 12">DSM 17196</strain>
    </source>
</reference>
<evidence type="ECO:0000256" key="5">
    <source>
        <dbReference type="ARBA" id="ARBA00022777"/>
    </source>
</evidence>
<evidence type="ECO:0000256" key="8">
    <source>
        <dbReference type="RuleBase" id="RU003448"/>
    </source>
</evidence>
<evidence type="ECO:0000256" key="7">
    <source>
        <dbReference type="ARBA" id="ARBA00047872"/>
    </source>
</evidence>
<dbReference type="GO" id="GO:0005829">
    <property type="term" value="C:cytosol"/>
    <property type="evidence" value="ECO:0007669"/>
    <property type="project" value="TreeGrafter"/>
</dbReference>
<evidence type="ECO:0000256" key="6">
    <source>
        <dbReference type="ARBA" id="ARBA00022840"/>
    </source>
</evidence>
<dbReference type="InterPro" id="IPR001341">
    <property type="entry name" value="Asp_kinase"/>
</dbReference>
<evidence type="ECO:0000313" key="12">
    <source>
        <dbReference type="Proteomes" id="UP000292262"/>
    </source>
</evidence>
<dbReference type="AlphaFoldDB" id="A0A4Q7PFT3"/>
<comment type="caution">
    <text evidence="11">The sequence shown here is derived from an EMBL/GenBank/DDBJ whole genome shotgun (WGS) entry which is preliminary data.</text>
</comment>
<dbReference type="PANTHER" id="PTHR21499:SF59">
    <property type="entry name" value="ASPARTOKINASE"/>
    <property type="match status" value="1"/>
</dbReference>
<evidence type="ECO:0000259" key="10">
    <source>
        <dbReference type="Pfam" id="PF00696"/>
    </source>
</evidence>
<dbReference type="InterPro" id="IPR001048">
    <property type="entry name" value="Asp/Glu/Uridylate_kinase"/>
</dbReference>
<dbReference type="Proteomes" id="UP000292262">
    <property type="component" value="Unassembled WGS sequence"/>
</dbReference>
<comment type="pathway">
    <text evidence="9">Amino-acid biosynthesis; L-threonine biosynthesis; L-threonine from L-aspartate: step 1/5.</text>
</comment>
<comment type="similarity">
    <text evidence="2 8">Belongs to the aspartokinase family.</text>
</comment>
<dbReference type="GO" id="GO:0009089">
    <property type="term" value="P:lysine biosynthetic process via diaminopimelate"/>
    <property type="evidence" value="ECO:0007669"/>
    <property type="project" value="UniProtKB-UniPathway"/>
</dbReference>
<keyword evidence="9" id="KW-0028">Amino-acid biosynthesis</keyword>
<dbReference type="Gene3D" id="3.30.70.260">
    <property type="match status" value="1"/>
</dbReference>
<evidence type="ECO:0000256" key="4">
    <source>
        <dbReference type="ARBA" id="ARBA00022741"/>
    </source>
</evidence>
<keyword evidence="12" id="KW-1185">Reference proteome</keyword>
<dbReference type="GO" id="GO:0009088">
    <property type="term" value="P:threonine biosynthetic process"/>
    <property type="evidence" value="ECO:0007669"/>
    <property type="project" value="UniProtKB-UniPathway"/>
</dbReference>
<dbReference type="GO" id="GO:0009090">
    <property type="term" value="P:homoserine biosynthetic process"/>
    <property type="evidence" value="ECO:0007669"/>
    <property type="project" value="TreeGrafter"/>
</dbReference>
<evidence type="ECO:0000256" key="2">
    <source>
        <dbReference type="ARBA" id="ARBA00010122"/>
    </source>
</evidence>
<keyword evidence="6" id="KW-0067">ATP-binding</keyword>
<evidence type="ECO:0000256" key="3">
    <source>
        <dbReference type="ARBA" id="ARBA00022679"/>
    </source>
</evidence>
<dbReference type="GO" id="GO:0004072">
    <property type="term" value="F:aspartate kinase activity"/>
    <property type="evidence" value="ECO:0007669"/>
    <property type="project" value="UniProtKB-EC"/>
</dbReference>
<keyword evidence="5 8" id="KW-0418">Kinase</keyword>
<organism evidence="11 12">
    <name type="scientific">Aquimarina brevivitae</name>
    <dbReference type="NCBI Taxonomy" id="323412"/>
    <lineage>
        <taxon>Bacteria</taxon>
        <taxon>Pseudomonadati</taxon>
        <taxon>Bacteroidota</taxon>
        <taxon>Flavobacteriia</taxon>
        <taxon>Flavobacteriales</taxon>
        <taxon>Flavobacteriaceae</taxon>
        <taxon>Aquimarina</taxon>
    </lineage>
</organism>
<gene>
    <name evidence="11" type="ORF">EV197_0251</name>
</gene>
<evidence type="ECO:0000256" key="1">
    <source>
        <dbReference type="ARBA" id="ARBA00004766"/>
    </source>
</evidence>
<dbReference type="NCBIfam" id="TIGR00657">
    <property type="entry name" value="asp_kinases"/>
    <property type="match status" value="1"/>
</dbReference>
<dbReference type="SUPFAM" id="SSF55021">
    <property type="entry name" value="ACT-like"/>
    <property type="match status" value="1"/>
</dbReference>
<comment type="pathway">
    <text evidence="9">Amino-acid biosynthesis; L-methionine biosynthesis via de novo pathway; L-homoserine from L-aspartate: step 1/3.</text>
</comment>
<comment type="catalytic activity">
    <reaction evidence="7 8">
        <text>L-aspartate + ATP = 4-phospho-L-aspartate + ADP</text>
        <dbReference type="Rhea" id="RHEA:23776"/>
        <dbReference type="ChEBI" id="CHEBI:29991"/>
        <dbReference type="ChEBI" id="CHEBI:30616"/>
        <dbReference type="ChEBI" id="CHEBI:57535"/>
        <dbReference type="ChEBI" id="CHEBI:456216"/>
        <dbReference type="EC" id="2.7.2.4"/>
    </reaction>
</comment>
<feature type="domain" description="Aspartate/glutamate/uridylate kinase" evidence="10">
    <location>
        <begin position="2"/>
        <end position="276"/>
    </location>
</feature>
<evidence type="ECO:0000313" key="11">
    <source>
        <dbReference type="EMBL" id="RZS99047.1"/>
    </source>
</evidence>
<dbReference type="UniPathway" id="UPA00050">
    <property type="reaction ID" value="UER00461"/>
</dbReference>
<sequence length="419" mass="47136">MKVFKFGGASVKDAAGVKNVLHILSEYKDTPLLVVISAMGKSTNALEAIVAHYMAGSSALELAIEDLKRYHIDIAEAVFIKGDSVFEKIDLLFDELKATLRRNKSTQYDFVYDQIVSYGELLSTTIVSCYLKNNGLDNVLIDARDFIKTDNVYRDAKVNWELTSITIKKGLPKNNLLITQGFIASEANNFTTTLGREGSDYSAGIFAYCLNAESVSIWKDVPGVLNADPRVFHNTTLLAQISYNEAIEMAFYGASVIHPKTIQPLQRKEIPLYVKSFQYPEEKGTSVKKGQALDPYVPCFIIKKNQILLSLSSLNFSFIVEDTISEIFSIFHQYQIKVDLIQNSAISFSVCIDDRFAHFDKIVPLLKSKFKVSYNIGVDLYTVRHFNEQAIKQLEKGKEVLLKQVTRETCQIVARNNQV</sequence>
<dbReference type="Gene3D" id="1.20.120.1320">
    <property type="entry name" value="Aspartokinase, catalytic domain"/>
    <property type="match status" value="1"/>
</dbReference>
<keyword evidence="4" id="KW-0547">Nucleotide-binding</keyword>
<proteinExistence type="inferred from homology"/>
<dbReference type="PANTHER" id="PTHR21499">
    <property type="entry name" value="ASPARTATE KINASE"/>
    <property type="match status" value="1"/>
</dbReference>
<dbReference type="Gene3D" id="3.40.1160.10">
    <property type="entry name" value="Acetylglutamate kinase-like"/>
    <property type="match status" value="1"/>
</dbReference>
<dbReference type="OrthoDB" id="9799110at2"/>
<dbReference type="EC" id="2.7.2.4" evidence="8"/>
<dbReference type="Pfam" id="PF00696">
    <property type="entry name" value="AA_kinase"/>
    <property type="match status" value="1"/>
</dbReference>
<dbReference type="InterPro" id="IPR045865">
    <property type="entry name" value="ACT-like_dom_sf"/>
</dbReference>
<comment type="pathway">
    <text evidence="1 9">Amino-acid biosynthesis; L-lysine biosynthesis via DAP pathway; (S)-tetrahydrodipicolinate from L-aspartate: step 1/4.</text>
</comment>
<dbReference type="GO" id="GO:0005524">
    <property type="term" value="F:ATP binding"/>
    <property type="evidence" value="ECO:0007669"/>
    <property type="project" value="UniProtKB-KW"/>
</dbReference>
<name>A0A4Q7PFT3_9FLAO</name>
<protein>
    <recommendedName>
        <fullName evidence="8">Aspartokinase</fullName>
        <ecNumber evidence="8">2.7.2.4</ecNumber>
    </recommendedName>
</protein>
<dbReference type="SUPFAM" id="SSF53633">
    <property type="entry name" value="Carbamate kinase-like"/>
    <property type="match status" value="1"/>
</dbReference>
<dbReference type="RefSeq" id="WP_130284911.1">
    <property type="nucleotide sequence ID" value="NZ_SGXE01000001.1"/>
</dbReference>
<dbReference type="UniPathway" id="UPA00051">
    <property type="reaction ID" value="UER00462"/>
</dbReference>
<dbReference type="CDD" id="cd04243">
    <property type="entry name" value="AAK_AK-HSDH-like"/>
    <property type="match status" value="1"/>
</dbReference>
<dbReference type="InterPro" id="IPR036393">
    <property type="entry name" value="AceGlu_kinase-like_sf"/>
</dbReference>
<keyword evidence="3 8" id="KW-0808">Transferase</keyword>
<accession>A0A4Q7PFT3</accession>
<evidence type="ECO:0000256" key="9">
    <source>
        <dbReference type="RuleBase" id="RU004249"/>
    </source>
</evidence>
<dbReference type="EMBL" id="SGXE01000001">
    <property type="protein sequence ID" value="RZS99047.1"/>
    <property type="molecule type" value="Genomic_DNA"/>
</dbReference>
<dbReference type="UniPathway" id="UPA00034">
    <property type="reaction ID" value="UER00015"/>
</dbReference>
<dbReference type="InterPro" id="IPR042199">
    <property type="entry name" value="AsparK_Bifunc_asparK/hSer_DH"/>
</dbReference>